<name>A0ABQ9I5G9_9NEOP</name>
<sequence>MNKDVIAVNLLEMGDRLQHGYAAHLGRIIHQNEALNYRKENLQFHEVVIHMVFSENCNCKFAEEIQAFHFGGSRKQVSLHTVVTYLHGKNSQLDMPYTIQIFCTLSDCLDHGVHAMWAHLKPILKTLPDSVNTILFWTDSPSTQD</sequence>
<proteinExistence type="predicted"/>
<dbReference type="EMBL" id="JARBHB010000002">
    <property type="protein sequence ID" value="KAJ8891535.1"/>
    <property type="molecule type" value="Genomic_DNA"/>
</dbReference>
<keyword evidence="2" id="KW-1185">Reference proteome</keyword>
<evidence type="ECO:0000313" key="2">
    <source>
        <dbReference type="Proteomes" id="UP001159363"/>
    </source>
</evidence>
<comment type="caution">
    <text evidence="1">The sequence shown here is derived from an EMBL/GenBank/DDBJ whole genome shotgun (WGS) entry which is preliminary data.</text>
</comment>
<dbReference type="Proteomes" id="UP001159363">
    <property type="component" value="Chromosome 2"/>
</dbReference>
<protein>
    <submittedName>
        <fullName evidence="1">Uncharacterized protein</fullName>
    </submittedName>
</protein>
<gene>
    <name evidence="1" type="ORF">PR048_004063</name>
</gene>
<reference evidence="1 2" key="1">
    <citation type="submission" date="2023-02" db="EMBL/GenBank/DDBJ databases">
        <title>LHISI_Scaffold_Assembly.</title>
        <authorList>
            <person name="Stuart O.P."/>
            <person name="Cleave R."/>
            <person name="Magrath M.J.L."/>
            <person name="Mikheyev A.S."/>
        </authorList>
    </citation>
    <scope>NUCLEOTIDE SEQUENCE [LARGE SCALE GENOMIC DNA]</scope>
    <source>
        <strain evidence="1">Daus_M_001</strain>
        <tissue evidence="1">Leg muscle</tissue>
    </source>
</reference>
<dbReference type="PANTHER" id="PTHR46601">
    <property type="entry name" value="ULP_PROTEASE DOMAIN-CONTAINING PROTEIN"/>
    <property type="match status" value="1"/>
</dbReference>
<evidence type="ECO:0000313" key="1">
    <source>
        <dbReference type="EMBL" id="KAJ8891535.1"/>
    </source>
</evidence>
<organism evidence="1 2">
    <name type="scientific">Dryococelus australis</name>
    <dbReference type="NCBI Taxonomy" id="614101"/>
    <lineage>
        <taxon>Eukaryota</taxon>
        <taxon>Metazoa</taxon>
        <taxon>Ecdysozoa</taxon>
        <taxon>Arthropoda</taxon>
        <taxon>Hexapoda</taxon>
        <taxon>Insecta</taxon>
        <taxon>Pterygota</taxon>
        <taxon>Neoptera</taxon>
        <taxon>Polyneoptera</taxon>
        <taxon>Phasmatodea</taxon>
        <taxon>Verophasmatodea</taxon>
        <taxon>Anareolatae</taxon>
        <taxon>Phasmatidae</taxon>
        <taxon>Eurycanthinae</taxon>
        <taxon>Dryococelus</taxon>
    </lineage>
</organism>
<dbReference type="PANTHER" id="PTHR46601:SF1">
    <property type="entry name" value="ADF-H DOMAIN-CONTAINING PROTEIN"/>
    <property type="match status" value="1"/>
</dbReference>
<accession>A0ABQ9I5G9</accession>